<protein>
    <submittedName>
        <fullName evidence="2">GIY-YIG nuclease family protein</fullName>
    </submittedName>
</protein>
<dbReference type="Pfam" id="PF14267">
    <property type="entry name" value="DUF4357"/>
    <property type="match status" value="1"/>
</dbReference>
<comment type="caution">
    <text evidence="2">The sequence shown here is derived from an EMBL/GenBank/DDBJ whole genome shotgun (WGS) entry which is preliminary data.</text>
</comment>
<sequence length="290" mass="31715">MELFFIDGRPDGMLTAEVFNWTGHVLRTPRTQIAKALARVEAGYTGVYVLLGEAEDGPLAYIGEGEDMRERLKSHVVNKDWWNEAILITTSANNLHKAHVKYLESRLVELAKQVGHTPLENGNQPTRSSLSEAATANMEAFLDTLNMVLPAIRVDLFLSKARPKAVTPQAGHLQRAPVFSFILPKYGVQATAQIDDGELVVQKGSLARGSWVGSAKFQSYSKQYDQLQQQGILVRQGDHLVFTEDYAFSSPSAAAAVVAGRSANGRISWTLPDGRTFADWEAASIGEAAT</sequence>
<reference evidence="2" key="1">
    <citation type="submission" date="2021-10" db="EMBL/GenBank/DDBJ databases">
        <title>Loktanella gaetbuli sp. nov., isolated from a tidal flat.</title>
        <authorList>
            <person name="Park S."/>
            <person name="Yoon J.-H."/>
        </authorList>
    </citation>
    <scope>NUCLEOTIDE SEQUENCE</scope>
    <source>
        <strain evidence="2">TSTF-M6</strain>
    </source>
</reference>
<evidence type="ECO:0000259" key="1">
    <source>
        <dbReference type="Pfam" id="PF14267"/>
    </source>
</evidence>
<evidence type="ECO:0000313" key="2">
    <source>
        <dbReference type="EMBL" id="MCB5198250.1"/>
    </source>
</evidence>
<name>A0ABS8BR98_9RHOB</name>
<dbReference type="Proteomes" id="UP001138961">
    <property type="component" value="Unassembled WGS sequence"/>
</dbReference>
<gene>
    <name evidence="2" type="ORF">LGQ03_03260</name>
</gene>
<dbReference type="EMBL" id="JAJATZ010000001">
    <property type="protein sequence ID" value="MCB5198250.1"/>
    <property type="molecule type" value="Genomic_DNA"/>
</dbReference>
<organism evidence="2 3">
    <name type="scientific">Loktanella gaetbuli</name>
    <dbReference type="NCBI Taxonomy" id="2881335"/>
    <lineage>
        <taxon>Bacteria</taxon>
        <taxon>Pseudomonadati</taxon>
        <taxon>Pseudomonadota</taxon>
        <taxon>Alphaproteobacteria</taxon>
        <taxon>Rhodobacterales</taxon>
        <taxon>Roseobacteraceae</taxon>
        <taxon>Loktanella</taxon>
    </lineage>
</organism>
<dbReference type="CDD" id="cd10447">
    <property type="entry name" value="GIY-YIG_unchar_2"/>
    <property type="match status" value="1"/>
</dbReference>
<keyword evidence="3" id="KW-1185">Reference proteome</keyword>
<proteinExistence type="predicted"/>
<feature type="domain" description="DUF4357" evidence="1">
    <location>
        <begin position="226"/>
        <end position="276"/>
    </location>
</feature>
<dbReference type="InterPro" id="IPR025579">
    <property type="entry name" value="DUF4357"/>
</dbReference>
<dbReference type="RefSeq" id="WP_226747211.1">
    <property type="nucleotide sequence ID" value="NZ_JAJATZ010000001.1"/>
</dbReference>
<accession>A0ABS8BR98</accession>
<evidence type="ECO:0000313" key="3">
    <source>
        <dbReference type="Proteomes" id="UP001138961"/>
    </source>
</evidence>